<feature type="compositionally biased region" description="Basic and acidic residues" evidence="1">
    <location>
        <begin position="234"/>
        <end position="245"/>
    </location>
</feature>
<name>A0A2M7BFN9_9BACT</name>
<comment type="caution">
    <text evidence="2">The sequence shown here is derived from an EMBL/GenBank/DDBJ whole genome shotgun (WGS) entry which is preliminary data.</text>
</comment>
<feature type="compositionally biased region" description="Basic and acidic residues" evidence="1">
    <location>
        <begin position="261"/>
        <end position="285"/>
    </location>
</feature>
<evidence type="ECO:0000256" key="1">
    <source>
        <dbReference type="SAM" id="MobiDB-lite"/>
    </source>
</evidence>
<organism evidence="2 3">
    <name type="scientific">Candidatus Shapirobacteria bacterium CG03_land_8_20_14_0_80_40_19</name>
    <dbReference type="NCBI Taxonomy" id="1974880"/>
    <lineage>
        <taxon>Bacteria</taxon>
        <taxon>Candidatus Shapironibacteriota</taxon>
    </lineage>
</organism>
<sequence>MDGQIERETSNLQTEEAVRSFFQNEERILNNIAGGTGFTFKRGDGWAINPETGEATYDPKFFEEKGYTPSQALFGAFHEIKCHLVETSELLGTPRGQEAHERLKDRIKAKPRLHIWENCRTDVKGNFAITRFAPSLAEDIEAVYREKLWPETDLTSKPKHLQFMYSVLRTAMVPDEEVTVDPKVKEAISKLRNVKGKDVIALATDPAQDPLLALRLSERYIEPVIEELYQEDLEEKKDQKGKGEKGQGTPEESFADDYEDYENRHPQPLDEEEVEKKIKETKEQQSESARQA</sequence>
<dbReference type="AlphaFoldDB" id="A0A2M7BFN9"/>
<evidence type="ECO:0000313" key="2">
    <source>
        <dbReference type="EMBL" id="PIV01923.1"/>
    </source>
</evidence>
<gene>
    <name evidence="2" type="ORF">COS55_00865</name>
</gene>
<dbReference type="EMBL" id="PEVD01000011">
    <property type="protein sequence ID" value="PIV01923.1"/>
    <property type="molecule type" value="Genomic_DNA"/>
</dbReference>
<accession>A0A2M7BFN9</accession>
<feature type="non-terminal residue" evidence="2">
    <location>
        <position position="292"/>
    </location>
</feature>
<dbReference type="Proteomes" id="UP000230399">
    <property type="component" value="Unassembled WGS sequence"/>
</dbReference>
<feature type="region of interest" description="Disordered" evidence="1">
    <location>
        <begin position="232"/>
        <end position="292"/>
    </location>
</feature>
<evidence type="ECO:0000313" key="3">
    <source>
        <dbReference type="Proteomes" id="UP000230399"/>
    </source>
</evidence>
<proteinExistence type="predicted"/>
<reference evidence="3" key="1">
    <citation type="submission" date="2017-09" db="EMBL/GenBank/DDBJ databases">
        <title>Depth-based differentiation of microbial function through sediment-hosted aquifers and enrichment of novel symbionts in the deep terrestrial subsurface.</title>
        <authorList>
            <person name="Probst A.J."/>
            <person name="Ladd B."/>
            <person name="Jarett J.K."/>
            <person name="Geller-Mcgrath D.E."/>
            <person name="Sieber C.M.K."/>
            <person name="Emerson J.B."/>
            <person name="Anantharaman K."/>
            <person name="Thomas B.C."/>
            <person name="Malmstrom R."/>
            <person name="Stieglmeier M."/>
            <person name="Klingl A."/>
            <person name="Woyke T."/>
            <person name="Ryan C.M."/>
            <person name="Banfield J.F."/>
        </authorList>
    </citation>
    <scope>NUCLEOTIDE SEQUENCE [LARGE SCALE GENOMIC DNA]</scope>
</reference>
<protein>
    <submittedName>
        <fullName evidence="2">Uncharacterized protein</fullName>
    </submittedName>
</protein>